<feature type="domain" description="Leucine-binding protein" evidence="3">
    <location>
        <begin position="34"/>
        <end position="333"/>
    </location>
</feature>
<evidence type="ECO:0000256" key="2">
    <source>
        <dbReference type="ARBA" id="ARBA00022729"/>
    </source>
</evidence>
<gene>
    <name evidence="4" type="ORF">GCM10009849_30580</name>
</gene>
<comment type="similarity">
    <text evidence="1">Belongs to the leucine-binding protein family.</text>
</comment>
<dbReference type="SUPFAM" id="SSF53822">
    <property type="entry name" value="Periplasmic binding protein-like I"/>
    <property type="match status" value="1"/>
</dbReference>
<dbReference type="PANTHER" id="PTHR30483:SF6">
    <property type="entry name" value="PERIPLASMIC BINDING PROTEIN OF ABC TRANSPORTER FOR NATURAL AMINO ACIDS"/>
    <property type="match status" value="1"/>
</dbReference>
<keyword evidence="2" id="KW-0732">Signal</keyword>
<dbReference type="Proteomes" id="UP001500432">
    <property type="component" value="Unassembled WGS sequence"/>
</dbReference>
<dbReference type="RefSeq" id="WP_344300636.1">
    <property type="nucleotide sequence ID" value="NZ_BAAAQW010000010.1"/>
</dbReference>
<name>A0ABP5NS29_9MICC</name>
<dbReference type="PANTHER" id="PTHR30483">
    <property type="entry name" value="LEUCINE-SPECIFIC-BINDING PROTEIN"/>
    <property type="match status" value="1"/>
</dbReference>
<dbReference type="Gene3D" id="3.40.50.2300">
    <property type="match status" value="2"/>
</dbReference>
<dbReference type="InterPro" id="IPR051010">
    <property type="entry name" value="BCAA_transport"/>
</dbReference>
<sequence>MAAAGLASLALAACGPSGDARTAQPGPSGDGVLRLGLILDSAGQSAYLNDAQRAAVVLAVQEANAAGGFKGKPVELLDAAVGEDTGSGAKRLAEAGADVVVGPTDSSRAPAAIDALAAAKVPLVSPAASAASLSDYRSGGFFFRTAAPEGAEGAALVELAKRAGAHRIAVLHEDSAYGKAVAAGAAGAASAAGLEESASAEFGRGDVRSKAAGAKDADAVLVVARSDGRSVLTQLAEAGIPGSRLLLSDGLVDQYGSALANGALDGARAAVPGAFPSIDFQTAVLEHEPGLKDMTFAAEAYDAAALAILAAGAAGDDAGASIASRLTSVSGGEAAGQGPGQAAGREKCSGLAACLAAQGRGTAVDYEGESGPIDFDGHGDVTTGRFMVLAFHADNLAAHDGEVTVAR</sequence>
<evidence type="ECO:0000259" key="3">
    <source>
        <dbReference type="Pfam" id="PF13458"/>
    </source>
</evidence>
<dbReference type="InterPro" id="IPR028082">
    <property type="entry name" value="Peripla_BP_I"/>
</dbReference>
<proteinExistence type="inferred from homology"/>
<dbReference type="InterPro" id="IPR028081">
    <property type="entry name" value="Leu-bd"/>
</dbReference>
<evidence type="ECO:0000256" key="1">
    <source>
        <dbReference type="ARBA" id="ARBA00010062"/>
    </source>
</evidence>
<evidence type="ECO:0000313" key="4">
    <source>
        <dbReference type="EMBL" id="GAA2202384.1"/>
    </source>
</evidence>
<comment type="caution">
    <text evidence="4">The sequence shown here is derived from an EMBL/GenBank/DDBJ whole genome shotgun (WGS) entry which is preliminary data.</text>
</comment>
<accession>A0ABP5NS29</accession>
<reference evidence="5" key="1">
    <citation type="journal article" date="2019" name="Int. J. Syst. Evol. Microbiol.">
        <title>The Global Catalogue of Microorganisms (GCM) 10K type strain sequencing project: providing services to taxonomists for standard genome sequencing and annotation.</title>
        <authorList>
            <consortium name="The Broad Institute Genomics Platform"/>
            <consortium name="The Broad Institute Genome Sequencing Center for Infectious Disease"/>
            <person name="Wu L."/>
            <person name="Ma J."/>
        </authorList>
    </citation>
    <scope>NUCLEOTIDE SEQUENCE [LARGE SCALE GENOMIC DNA]</scope>
    <source>
        <strain evidence="5">JCM 16034</strain>
    </source>
</reference>
<dbReference type="EMBL" id="BAAAQW010000010">
    <property type="protein sequence ID" value="GAA2202384.1"/>
    <property type="molecule type" value="Genomic_DNA"/>
</dbReference>
<keyword evidence="5" id="KW-1185">Reference proteome</keyword>
<organism evidence="4 5">
    <name type="scientific">Sinomonas flava</name>
    <dbReference type="NCBI Taxonomy" id="496857"/>
    <lineage>
        <taxon>Bacteria</taxon>
        <taxon>Bacillati</taxon>
        <taxon>Actinomycetota</taxon>
        <taxon>Actinomycetes</taxon>
        <taxon>Micrococcales</taxon>
        <taxon>Micrococcaceae</taxon>
        <taxon>Sinomonas</taxon>
    </lineage>
</organism>
<dbReference type="Pfam" id="PF13458">
    <property type="entry name" value="Peripla_BP_6"/>
    <property type="match status" value="1"/>
</dbReference>
<evidence type="ECO:0000313" key="5">
    <source>
        <dbReference type="Proteomes" id="UP001500432"/>
    </source>
</evidence>
<protein>
    <recommendedName>
        <fullName evidence="3">Leucine-binding protein domain-containing protein</fullName>
    </recommendedName>
</protein>